<dbReference type="GO" id="GO:0016740">
    <property type="term" value="F:transferase activity"/>
    <property type="evidence" value="ECO:0007669"/>
    <property type="project" value="UniProtKB-KW"/>
</dbReference>
<dbReference type="Gene3D" id="3.40.50.510">
    <property type="entry name" value="Phosphotransferase system, mannose-type IIA component"/>
    <property type="match status" value="1"/>
</dbReference>
<protein>
    <recommendedName>
        <fullName evidence="2">PTS EIIA type-4 domain-containing protein</fullName>
    </recommendedName>
</protein>
<name>A0A412G3A4_9FIRM</name>
<evidence type="ECO:0000259" key="2">
    <source>
        <dbReference type="PROSITE" id="PS51096"/>
    </source>
</evidence>
<dbReference type="SUPFAM" id="SSF53062">
    <property type="entry name" value="PTS system fructose IIA component-like"/>
    <property type="match status" value="1"/>
</dbReference>
<dbReference type="InterPro" id="IPR004701">
    <property type="entry name" value="PTS_EIIA_man-typ"/>
</dbReference>
<dbReference type="Pfam" id="PF03610">
    <property type="entry name" value="EIIA-man"/>
    <property type="match status" value="1"/>
</dbReference>
<evidence type="ECO:0000313" key="3">
    <source>
        <dbReference type="EMBL" id="RGR74921.1"/>
    </source>
</evidence>
<dbReference type="GeneID" id="83015246"/>
<dbReference type="Proteomes" id="UP000284178">
    <property type="component" value="Unassembled WGS sequence"/>
</dbReference>
<organism evidence="3 4">
    <name type="scientific">Holdemania filiformis</name>
    <dbReference type="NCBI Taxonomy" id="61171"/>
    <lineage>
        <taxon>Bacteria</taxon>
        <taxon>Bacillati</taxon>
        <taxon>Bacillota</taxon>
        <taxon>Erysipelotrichia</taxon>
        <taxon>Erysipelotrichales</taxon>
        <taxon>Erysipelotrichaceae</taxon>
        <taxon>Holdemania</taxon>
    </lineage>
</organism>
<evidence type="ECO:0000313" key="4">
    <source>
        <dbReference type="Proteomes" id="UP000284178"/>
    </source>
</evidence>
<accession>A0A412G3A4</accession>
<dbReference type="PANTHER" id="PTHR33799:SF1">
    <property type="entry name" value="PTS SYSTEM MANNOSE-SPECIFIC EIIAB COMPONENT-RELATED"/>
    <property type="match status" value="1"/>
</dbReference>
<reference evidence="3 4" key="1">
    <citation type="submission" date="2018-08" db="EMBL/GenBank/DDBJ databases">
        <title>A genome reference for cultivated species of the human gut microbiota.</title>
        <authorList>
            <person name="Zou Y."/>
            <person name="Xue W."/>
            <person name="Luo G."/>
        </authorList>
    </citation>
    <scope>NUCLEOTIDE SEQUENCE [LARGE SCALE GENOMIC DNA]</scope>
    <source>
        <strain evidence="3 4">AF24-29</strain>
    </source>
</reference>
<evidence type="ECO:0000256" key="1">
    <source>
        <dbReference type="ARBA" id="ARBA00022679"/>
    </source>
</evidence>
<dbReference type="InterPro" id="IPR051471">
    <property type="entry name" value="Bacterial_PTS_sugar_comp"/>
</dbReference>
<dbReference type="PROSITE" id="PS51096">
    <property type="entry name" value="PTS_EIIA_TYPE_4"/>
    <property type="match status" value="1"/>
</dbReference>
<dbReference type="InterPro" id="IPR036662">
    <property type="entry name" value="PTS_EIIA_man-typ_sf"/>
</dbReference>
<proteinExistence type="predicted"/>
<sequence length="127" mass="14269">MRYLIAGHGDYAQGVLNTLKFFKDDLNNVDLLPYNNDFEQQLQAYLDRRDPAEPLCVVTDLVGGSVNLEAMRQLQTRDFYLISGANISLLLEMLFSEVSDGAQIEEIVNAAKDQMVYVNAMMGARSE</sequence>
<dbReference type="PANTHER" id="PTHR33799">
    <property type="entry name" value="PTS PERMEASE-RELATED-RELATED"/>
    <property type="match status" value="1"/>
</dbReference>
<dbReference type="EMBL" id="QRUP01000007">
    <property type="protein sequence ID" value="RGR74921.1"/>
    <property type="molecule type" value="Genomic_DNA"/>
</dbReference>
<gene>
    <name evidence="3" type="ORF">DWY25_07480</name>
</gene>
<dbReference type="RefSeq" id="WP_117894710.1">
    <property type="nucleotide sequence ID" value="NZ_CABJCV010000007.1"/>
</dbReference>
<dbReference type="AlphaFoldDB" id="A0A412G3A4"/>
<comment type="caution">
    <text evidence="3">The sequence shown here is derived from an EMBL/GenBank/DDBJ whole genome shotgun (WGS) entry which is preliminary data.</text>
</comment>
<dbReference type="GO" id="GO:0009401">
    <property type="term" value="P:phosphoenolpyruvate-dependent sugar phosphotransferase system"/>
    <property type="evidence" value="ECO:0007669"/>
    <property type="project" value="InterPro"/>
</dbReference>
<keyword evidence="1" id="KW-0808">Transferase</keyword>
<keyword evidence="4" id="KW-1185">Reference proteome</keyword>
<feature type="domain" description="PTS EIIA type-4" evidence="2">
    <location>
        <begin position="1"/>
        <end position="127"/>
    </location>
</feature>
<dbReference type="GO" id="GO:0016020">
    <property type="term" value="C:membrane"/>
    <property type="evidence" value="ECO:0007669"/>
    <property type="project" value="InterPro"/>
</dbReference>